<evidence type="ECO:0000256" key="1">
    <source>
        <dbReference type="SAM" id="MobiDB-lite"/>
    </source>
</evidence>
<sequence>MQQAELPEKGTKVRVLKVRTRNLSQWIGKEAEITGIDGDNVYVDAGSGEVKKHLTLKPGWFEVLPSASTQDEPVTVRSKQQSNCGTCNVSIEETLKTSGAGGDRQHEQTEDVRSINWVNPSDSRTAVQILGISNELTQTHLTSESPQLPSVTSSESSKPEESLNQQQSHSNERLTITGLSMVIKGVHWVEPQLITLDAGTQCRLQTDSSRVVHYSQLMVGDLWDWELEDAKINLIWDVENQQLLPSDGHHRTEAAILAKKLVLAHIQEGDLDRAIALSCGSNTRVGLPKTKDDNRKTVMMMQELIDKHGEQWILEIINSKLPEDKKFDKLSLRAKEVYTGIPFSTIRDMEKKIKKEKEGDNSNSRIVFTPNEDEAKIIETIMDVEGFSKASEVFRWLLQNYQES</sequence>
<comment type="caution">
    <text evidence="2">The sequence shown here is derived from an EMBL/GenBank/DDBJ whole genome shotgun (WGS) entry which is preliminary data.</text>
</comment>
<protein>
    <submittedName>
        <fullName evidence="2">Uncharacterized protein</fullName>
    </submittedName>
</protein>
<accession>A0A8J7C5D6</accession>
<evidence type="ECO:0000313" key="2">
    <source>
        <dbReference type="EMBL" id="MBD2770686.1"/>
    </source>
</evidence>
<evidence type="ECO:0000313" key="3">
    <source>
        <dbReference type="Proteomes" id="UP000629098"/>
    </source>
</evidence>
<dbReference type="EMBL" id="JACXAE010000008">
    <property type="protein sequence ID" value="MBD2770686.1"/>
    <property type="molecule type" value="Genomic_DNA"/>
</dbReference>
<name>A0A8J7C5D6_9CYAN</name>
<reference evidence="2" key="1">
    <citation type="submission" date="2020-09" db="EMBL/GenBank/DDBJ databases">
        <title>Iningainema tapete sp. nov. (Scytonemataceae, Cyanobacteria) from greenhouses in central Florida (USA) produces two types of nodularin with biosynthetic potential for microcystin-LR and anabaenopeptins.</title>
        <authorList>
            <person name="Berthold D.E."/>
            <person name="Lefler F.W."/>
            <person name="Huang I.-S."/>
            <person name="Abdulla H."/>
            <person name="Zimba P.V."/>
            <person name="Laughinghouse H.D. IV."/>
        </authorList>
    </citation>
    <scope>NUCLEOTIDE SEQUENCE</scope>
    <source>
        <strain evidence="2">BLCCT55</strain>
    </source>
</reference>
<gene>
    <name evidence="2" type="ORF">ICL16_00735</name>
</gene>
<dbReference type="Proteomes" id="UP000629098">
    <property type="component" value="Unassembled WGS sequence"/>
</dbReference>
<dbReference type="AlphaFoldDB" id="A0A8J7C5D6"/>
<dbReference type="RefSeq" id="WP_190824987.1">
    <property type="nucleotide sequence ID" value="NZ_CAWPPI010000008.1"/>
</dbReference>
<feature type="region of interest" description="Disordered" evidence="1">
    <location>
        <begin position="138"/>
        <end position="171"/>
    </location>
</feature>
<proteinExistence type="predicted"/>
<keyword evidence="3" id="KW-1185">Reference proteome</keyword>
<organism evidence="2 3">
    <name type="scientific">Iningainema tapete BLCC-T55</name>
    <dbReference type="NCBI Taxonomy" id="2748662"/>
    <lineage>
        <taxon>Bacteria</taxon>
        <taxon>Bacillati</taxon>
        <taxon>Cyanobacteriota</taxon>
        <taxon>Cyanophyceae</taxon>
        <taxon>Nostocales</taxon>
        <taxon>Scytonemataceae</taxon>
        <taxon>Iningainema tapete</taxon>
    </lineage>
</organism>